<reference evidence="1" key="3">
    <citation type="submission" date="2021-06" db="EMBL/GenBank/DDBJ databases">
        <title>Chromosome-level genome assembly for S. haematobium.</title>
        <authorList>
            <person name="Stroehlein A.J."/>
        </authorList>
    </citation>
    <scope>NUCLEOTIDE SEQUENCE</scope>
</reference>
<accession>A0A095B3M9</accession>
<sequence length="175" mass="20337">MNTVYLILIRILSMTTQRSVFRRRRSSSLSTINTNYSDDEDFWSASSSRKTSKDSEYKKKISLSAVQSSNELYIMNPNDISNEIEYSRETLYNYNESHTVRESRTNSFQFDNIMCRRQSVSLPGFHEGLNSGKLVSRLSLVGDELEESLKKSKNLHEMSSKRRWTIFDCSTSKPE</sequence>
<reference evidence="1" key="2">
    <citation type="journal article" date="2019" name="Gigascience">
        <title>High-quality Schistosoma haematobium genome achieved by single-molecule and long-range sequencing.</title>
        <authorList>
            <person name="Stroehlein A.J."/>
            <person name="Korhonen P.K."/>
            <person name="Chong T.M."/>
            <person name="Lim Y.L."/>
            <person name="Chan K.G."/>
            <person name="Webster B."/>
            <person name="Rollinson D."/>
            <person name="Brindley P.J."/>
            <person name="Gasser R.B."/>
            <person name="Young N.D."/>
        </authorList>
    </citation>
    <scope>NUCLEOTIDE SEQUENCE</scope>
</reference>
<dbReference type="AlphaFoldDB" id="A0A095B3M9"/>
<dbReference type="GeneID" id="24597457"/>
<dbReference type="EMBL" id="KL252102">
    <property type="protein sequence ID" value="KGB41771.1"/>
    <property type="molecule type" value="Genomic_DNA"/>
</dbReference>
<gene>
    <name evidence="1" type="ORF">MS3_00001654</name>
    <name evidence="2" type="ORF">MS3_10316</name>
</gene>
<protein>
    <submittedName>
        <fullName evidence="2">Uncharacterized protein</fullName>
    </submittedName>
</protein>
<dbReference type="Proteomes" id="UP000471633">
    <property type="component" value="Unassembled WGS sequence"/>
</dbReference>
<dbReference type="CTD" id="24597457"/>
<reference evidence="1" key="4">
    <citation type="journal article" date="2022" name="PLoS Pathog.">
        <title>Chromosome-level genome of Schistosoma haematobium underpins genome-wide explorations of molecular variation.</title>
        <authorList>
            <person name="Stroehlein A.J."/>
            <person name="Korhonen P.K."/>
            <person name="Lee V.V."/>
            <person name="Ralph S.A."/>
            <person name="Mentink-Kane M."/>
            <person name="You H."/>
            <person name="McManus D.P."/>
            <person name="Tchuente L.T."/>
            <person name="Stothard J.R."/>
            <person name="Kaur P."/>
            <person name="Dudchenko O."/>
            <person name="Aiden E.L."/>
            <person name="Yang B."/>
            <person name="Yang H."/>
            <person name="Emery A.M."/>
            <person name="Webster B.L."/>
            <person name="Brindley P.J."/>
            <person name="Rollinson D."/>
            <person name="Chang B.C.H."/>
            <person name="Gasser R.B."/>
            <person name="Young N.D."/>
        </authorList>
    </citation>
    <scope>NUCLEOTIDE SEQUENCE</scope>
</reference>
<evidence type="ECO:0000313" key="3">
    <source>
        <dbReference type="Proteomes" id="UP000471633"/>
    </source>
</evidence>
<proteinExistence type="predicted"/>
<dbReference type="EMBL" id="AMPZ03000001">
    <property type="protein sequence ID" value="KAH9595703.1"/>
    <property type="molecule type" value="Genomic_DNA"/>
</dbReference>
<organism evidence="2">
    <name type="scientific">Schistosoma haematobium</name>
    <name type="common">Blood fluke</name>
    <dbReference type="NCBI Taxonomy" id="6185"/>
    <lineage>
        <taxon>Eukaryota</taxon>
        <taxon>Metazoa</taxon>
        <taxon>Spiralia</taxon>
        <taxon>Lophotrochozoa</taxon>
        <taxon>Platyhelminthes</taxon>
        <taxon>Trematoda</taxon>
        <taxon>Digenea</taxon>
        <taxon>Strigeidida</taxon>
        <taxon>Schistosomatoidea</taxon>
        <taxon>Schistosomatidae</taxon>
        <taxon>Schistosoma</taxon>
    </lineage>
</organism>
<name>A0A095B3M9_SCHHA</name>
<dbReference type="RefSeq" id="XP_012801559.1">
    <property type="nucleotide sequence ID" value="XM_012946105.2"/>
</dbReference>
<reference evidence="2" key="1">
    <citation type="journal article" date="2012" name="Nat. Genet.">
        <title>Whole-genome sequence of Schistosoma haematobium.</title>
        <authorList>
            <person name="Young N.D."/>
            <person name="Jex A.R."/>
            <person name="Li B."/>
            <person name="Liu S."/>
            <person name="Yang L."/>
            <person name="Xiong Z."/>
            <person name="Li Y."/>
            <person name="Cantacessi C."/>
            <person name="Hall R.S."/>
            <person name="Xu X."/>
            <person name="Chen F."/>
            <person name="Wu X."/>
            <person name="Zerlotini A."/>
            <person name="Oliveira G."/>
            <person name="Hofmann A."/>
            <person name="Zhang G."/>
            <person name="Fang X."/>
            <person name="Kang Y."/>
            <person name="Campbell B.E."/>
            <person name="Loukas A."/>
            <person name="Ranganathan S."/>
            <person name="Rollinson D."/>
            <person name="Rinaldi G."/>
            <person name="Brindley P.J."/>
            <person name="Yang H."/>
            <person name="Wang J."/>
            <person name="Wang J."/>
            <person name="Gasser R.B."/>
        </authorList>
    </citation>
    <scope>NUCLEOTIDE SEQUENCE [LARGE SCALE GENOMIC DNA]</scope>
</reference>
<dbReference type="KEGG" id="shx:MS3_00001654"/>
<evidence type="ECO:0000313" key="2">
    <source>
        <dbReference type="EMBL" id="KGB41771.1"/>
    </source>
</evidence>
<keyword evidence="3" id="KW-1185">Reference proteome</keyword>
<evidence type="ECO:0000313" key="1">
    <source>
        <dbReference type="EMBL" id="KAH9595703.1"/>
    </source>
</evidence>